<sequence>MRFHTHELKLTAPISLNGPSLKPHSRVNEKHPRERKEKRKKKERKIKKLERNGQRNPLEATSEEIFLPPLFTAGNRSSGP</sequence>
<protein>
    <submittedName>
        <fullName evidence="2">Uncharacterized protein</fullName>
    </submittedName>
</protein>
<reference evidence="2 3" key="1">
    <citation type="submission" date="2021-06" db="EMBL/GenBank/DDBJ databases">
        <title>Caerostris extrusa draft genome.</title>
        <authorList>
            <person name="Kono N."/>
            <person name="Arakawa K."/>
        </authorList>
    </citation>
    <scope>NUCLEOTIDE SEQUENCE [LARGE SCALE GENOMIC DNA]</scope>
</reference>
<feature type="compositionally biased region" description="Basic residues" evidence="1">
    <location>
        <begin position="36"/>
        <end position="48"/>
    </location>
</feature>
<dbReference type="Proteomes" id="UP001054945">
    <property type="component" value="Unassembled WGS sequence"/>
</dbReference>
<evidence type="ECO:0000313" key="3">
    <source>
        <dbReference type="Proteomes" id="UP001054945"/>
    </source>
</evidence>
<proteinExistence type="predicted"/>
<accession>A0AAV4RF89</accession>
<comment type="caution">
    <text evidence="2">The sequence shown here is derived from an EMBL/GenBank/DDBJ whole genome shotgun (WGS) entry which is preliminary data.</text>
</comment>
<dbReference type="AlphaFoldDB" id="A0AAV4RF89"/>
<keyword evidence="3" id="KW-1185">Reference proteome</keyword>
<gene>
    <name evidence="2" type="ORF">CEXT_569501</name>
</gene>
<feature type="region of interest" description="Disordered" evidence="1">
    <location>
        <begin position="1"/>
        <end position="80"/>
    </location>
</feature>
<name>A0AAV4RF89_CAEEX</name>
<evidence type="ECO:0000313" key="2">
    <source>
        <dbReference type="EMBL" id="GIY20340.1"/>
    </source>
</evidence>
<feature type="compositionally biased region" description="Basic and acidic residues" evidence="1">
    <location>
        <begin position="26"/>
        <end position="35"/>
    </location>
</feature>
<organism evidence="2 3">
    <name type="scientific">Caerostris extrusa</name>
    <name type="common">Bark spider</name>
    <name type="synonym">Caerostris bankana</name>
    <dbReference type="NCBI Taxonomy" id="172846"/>
    <lineage>
        <taxon>Eukaryota</taxon>
        <taxon>Metazoa</taxon>
        <taxon>Ecdysozoa</taxon>
        <taxon>Arthropoda</taxon>
        <taxon>Chelicerata</taxon>
        <taxon>Arachnida</taxon>
        <taxon>Araneae</taxon>
        <taxon>Araneomorphae</taxon>
        <taxon>Entelegynae</taxon>
        <taxon>Araneoidea</taxon>
        <taxon>Araneidae</taxon>
        <taxon>Caerostris</taxon>
    </lineage>
</organism>
<evidence type="ECO:0000256" key="1">
    <source>
        <dbReference type="SAM" id="MobiDB-lite"/>
    </source>
</evidence>
<dbReference type="EMBL" id="BPLR01007868">
    <property type="protein sequence ID" value="GIY20340.1"/>
    <property type="molecule type" value="Genomic_DNA"/>
</dbReference>